<dbReference type="Pfam" id="PF00528">
    <property type="entry name" value="BPD_transp_1"/>
    <property type="match status" value="1"/>
</dbReference>
<keyword evidence="5 7" id="KW-1133">Transmembrane helix</keyword>
<dbReference type="CDD" id="cd06261">
    <property type="entry name" value="TM_PBP2"/>
    <property type="match status" value="1"/>
</dbReference>
<feature type="domain" description="ABC transmembrane type-1" evidence="8">
    <location>
        <begin position="74"/>
        <end position="273"/>
    </location>
</feature>
<keyword evidence="3" id="KW-1003">Cell membrane</keyword>
<proteinExistence type="inferred from homology"/>
<gene>
    <name evidence="9" type="ORF">SY83_13530</name>
</gene>
<evidence type="ECO:0000256" key="2">
    <source>
        <dbReference type="ARBA" id="ARBA00022448"/>
    </source>
</evidence>
<evidence type="ECO:0000256" key="6">
    <source>
        <dbReference type="ARBA" id="ARBA00023136"/>
    </source>
</evidence>
<feature type="transmembrane region" description="Helical" evidence="7">
    <location>
        <begin position="70"/>
        <end position="99"/>
    </location>
</feature>
<evidence type="ECO:0000313" key="10">
    <source>
        <dbReference type="Proteomes" id="UP000076927"/>
    </source>
</evidence>
<dbReference type="PANTHER" id="PTHR43744:SF9">
    <property type="entry name" value="POLYGALACTURONAN_RHAMNOGALACTURONAN TRANSPORT SYSTEM PERMEASE PROTEIN YTCP"/>
    <property type="match status" value="1"/>
</dbReference>
<dbReference type="OrthoDB" id="9810086at2"/>
<comment type="subcellular location">
    <subcellularLocation>
        <location evidence="1 7">Cell membrane</location>
        <topology evidence="1 7">Multi-pass membrane protein</topology>
    </subcellularLocation>
</comment>
<dbReference type="Proteomes" id="UP000076927">
    <property type="component" value="Chromosome"/>
</dbReference>
<keyword evidence="6 7" id="KW-0472">Membrane</keyword>
<dbReference type="InterPro" id="IPR035906">
    <property type="entry name" value="MetI-like_sf"/>
</dbReference>
<dbReference type="GO" id="GO:0005886">
    <property type="term" value="C:plasma membrane"/>
    <property type="evidence" value="ECO:0007669"/>
    <property type="project" value="UniProtKB-SubCell"/>
</dbReference>
<evidence type="ECO:0000256" key="5">
    <source>
        <dbReference type="ARBA" id="ARBA00022989"/>
    </source>
</evidence>
<dbReference type="STRING" id="1178515.SY83_13530"/>
<evidence type="ECO:0000259" key="8">
    <source>
        <dbReference type="PROSITE" id="PS50928"/>
    </source>
</evidence>
<dbReference type="SUPFAM" id="SSF161098">
    <property type="entry name" value="MetI-like"/>
    <property type="match status" value="1"/>
</dbReference>
<evidence type="ECO:0000256" key="7">
    <source>
        <dbReference type="RuleBase" id="RU363032"/>
    </source>
</evidence>
<keyword evidence="2 7" id="KW-0813">Transport</keyword>
<accession>A0A172TJG8</accession>
<dbReference type="PATRIC" id="fig|1178515.4.peg.2713"/>
<reference evidence="9 10" key="1">
    <citation type="submission" date="2015-01" db="EMBL/GenBank/DDBJ databases">
        <title>Paenibacillus swuensis/DY6/whole genome sequencing.</title>
        <authorList>
            <person name="Kim M.K."/>
            <person name="Srinivasan S."/>
            <person name="Lee J.-J."/>
        </authorList>
    </citation>
    <scope>NUCLEOTIDE SEQUENCE [LARGE SCALE GENOMIC DNA]</scope>
    <source>
        <strain evidence="9 10">DY6</strain>
    </source>
</reference>
<dbReference type="GO" id="GO:0055085">
    <property type="term" value="P:transmembrane transport"/>
    <property type="evidence" value="ECO:0007669"/>
    <property type="project" value="InterPro"/>
</dbReference>
<evidence type="ECO:0000256" key="3">
    <source>
        <dbReference type="ARBA" id="ARBA00022475"/>
    </source>
</evidence>
<dbReference type="InterPro" id="IPR000515">
    <property type="entry name" value="MetI-like"/>
</dbReference>
<name>A0A172TJG8_9BACL</name>
<dbReference type="AlphaFoldDB" id="A0A172TJG8"/>
<evidence type="ECO:0000313" key="9">
    <source>
        <dbReference type="EMBL" id="ANE47112.1"/>
    </source>
</evidence>
<sequence>MYHKTAGYRLFTLFNTLFLVGLALLCILPLLHILAVSLSGRAAANANLVGFWPIDFNMESYKTTIGNDRFIRALWVAVERTVLGTVLSMTIILLAAYPLSKSSAVLKGRTFISWFFVFTMLFSGGLVPWYITVTKLNLTDTLWALILPGAVNVWNLVLMINFLRGIPKELEEAAFIDGAGDWATLFKVFLPLSMPAIATLSLFTMVTNWNAWFDGLLFMEFENYPLSSYLQTIVVQQDFSKGVMRPEDLENFSQRSIKAAQIFVSALPILLVYPFLQRFFVKGMVLGAVKE</sequence>
<evidence type="ECO:0000256" key="4">
    <source>
        <dbReference type="ARBA" id="ARBA00022692"/>
    </source>
</evidence>
<dbReference type="EMBL" id="CP011388">
    <property type="protein sequence ID" value="ANE47112.1"/>
    <property type="molecule type" value="Genomic_DNA"/>
</dbReference>
<comment type="similarity">
    <text evidence="7">Belongs to the binding-protein-dependent transport system permease family.</text>
</comment>
<dbReference type="PANTHER" id="PTHR43744">
    <property type="entry name" value="ABC TRANSPORTER PERMEASE PROTEIN MG189-RELATED-RELATED"/>
    <property type="match status" value="1"/>
</dbReference>
<feature type="transmembrane region" description="Helical" evidence="7">
    <location>
        <begin position="111"/>
        <end position="131"/>
    </location>
</feature>
<organism evidence="9 10">
    <name type="scientific">Paenibacillus swuensis</name>
    <dbReference type="NCBI Taxonomy" id="1178515"/>
    <lineage>
        <taxon>Bacteria</taxon>
        <taxon>Bacillati</taxon>
        <taxon>Bacillota</taxon>
        <taxon>Bacilli</taxon>
        <taxon>Bacillales</taxon>
        <taxon>Paenibacillaceae</taxon>
        <taxon>Paenibacillus</taxon>
    </lineage>
</organism>
<dbReference type="RefSeq" id="WP_068607315.1">
    <property type="nucleotide sequence ID" value="NZ_CP011388.1"/>
</dbReference>
<evidence type="ECO:0000256" key="1">
    <source>
        <dbReference type="ARBA" id="ARBA00004651"/>
    </source>
</evidence>
<protein>
    <submittedName>
        <fullName evidence="9">ABC transporter permease</fullName>
    </submittedName>
</protein>
<dbReference type="KEGG" id="pswu:SY83_13530"/>
<dbReference type="PROSITE" id="PS50928">
    <property type="entry name" value="ABC_TM1"/>
    <property type="match status" value="1"/>
</dbReference>
<keyword evidence="4 7" id="KW-0812">Transmembrane</keyword>
<feature type="transmembrane region" description="Helical" evidence="7">
    <location>
        <begin position="184"/>
        <end position="206"/>
    </location>
</feature>
<dbReference type="Gene3D" id="1.10.3720.10">
    <property type="entry name" value="MetI-like"/>
    <property type="match status" value="1"/>
</dbReference>
<feature type="transmembrane region" description="Helical" evidence="7">
    <location>
        <begin position="259"/>
        <end position="276"/>
    </location>
</feature>
<feature type="transmembrane region" description="Helical" evidence="7">
    <location>
        <begin position="143"/>
        <end position="163"/>
    </location>
</feature>
<keyword evidence="10" id="KW-1185">Reference proteome</keyword>